<dbReference type="Pfam" id="PF12937">
    <property type="entry name" value="F-box-like"/>
    <property type="match status" value="1"/>
</dbReference>
<dbReference type="Gene3D" id="1.20.1280.50">
    <property type="match status" value="1"/>
</dbReference>
<dbReference type="SUPFAM" id="SSF81383">
    <property type="entry name" value="F-box domain"/>
    <property type="match status" value="1"/>
</dbReference>
<evidence type="ECO:0000259" key="1">
    <source>
        <dbReference type="Pfam" id="PF12937"/>
    </source>
</evidence>
<dbReference type="WBParaSite" id="jg19930">
    <property type="protein sequence ID" value="jg19930"/>
    <property type="gene ID" value="jg19930"/>
</dbReference>
<evidence type="ECO:0000313" key="2">
    <source>
        <dbReference type="Proteomes" id="UP000887574"/>
    </source>
</evidence>
<proteinExistence type="predicted"/>
<evidence type="ECO:0000313" key="3">
    <source>
        <dbReference type="WBParaSite" id="jg19930"/>
    </source>
</evidence>
<keyword evidence="2" id="KW-1185">Reference proteome</keyword>
<protein>
    <submittedName>
        <fullName evidence="3">F-box domain-containing protein</fullName>
    </submittedName>
</protein>
<accession>A0A915DJK3</accession>
<dbReference type="AlphaFoldDB" id="A0A915DJK3"/>
<dbReference type="InterPro" id="IPR036047">
    <property type="entry name" value="F-box-like_dom_sf"/>
</dbReference>
<name>A0A915DJK3_9BILA</name>
<sequence length="333" mass="39093">MLDVSSCPAVSFLMSRASRSSVGPRFSARRNKKELFPMLSEVCLMIFVKLERRDLDLCQQVCRQWFQLIKTYTSCLDRRKLDVMKVCLRNEFSFTIIPNGCEELRQYTIMRSESTNDFMLDELRLKISEYSKPTCSTPESTKKCRWKNCVNVDTYDKCEVKHTGNIFVSDIQKYSPLHPPPKQYLVKLKDILRVSSVHSLIFFECDLNEHIISELIALLKLNRRSPTQINKIIFHDVYIDATPRSIRLFQQLLFESFKVVHIVLDQVYCDVEEEMNLPWQFPDNIYNSPMLSSIKYFNVFCTLNTYDLPINSEITEVQLLNLMLNVSLSKHEM</sequence>
<dbReference type="InterPro" id="IPR001810">
    <property type="entry name" value="F-box_dom"/>
</dbReference>
<reference evidence="3" key="1">
    <citation type="submission" date="2022-11" db="UniProtKB">
        <authorList>
            <consortium name="WormBaseParasite"/>
        </authorList>
    </citation>
    <scope>IDENTIFICATION</scope>
</reference>
<organism evidence="2 3">
    <name type="scientific">Ditylenchus dipsaci</name>
    <dbReference type="NCBI Taxonomy" id="166011"/>
    <lineage>
        <taxon>Eukaryota</taxon>
        <taxon>Metazoa</taxon>
        <taxon>Ecdysozoa</taxon>
        <taxon>Nematoda</taxon>
        <taxon>Chromadorea</taxon>
        <taxon>Rhabditida</taxon>
        <taxon>Tylenchina</taxon>
        <taxon>Tylenchomorpha</taxon>
        <taxon>Sphaerularioidea</taxon>
        <taxon>Anguinidae</taxon>
        <taxon>Anguininae</taxon>
        <taxon>Ditylenchus</taxon>
    </lineage>
</organism>
<dbReference type="Proteomes" id="UP000887574">
    <property type="component" value="Unplaced"/>
</dbReference>
<feature type="domain" description="F-box" evidence="1">
    <location>
        <begin position="40"/>
        <end position="70"/>
    </location>
</feature>